<reference evidence="2 3" key="1">
    <citation type="submission" date="2015-03" db="EMBL/GenBank/DDBJ databases">
        <title>RNA-seq based gene annotation and comparative genomics of four Zymoseptoria species reveal species-specific pathogenicity related genes and transposable element activity.</title>
        <authorList>
            <person name="Grandaubert J."/>
            <person name="Bhattacharyya A."/>
            <person name="Stukenbrock E.H."/>
        </authorList>
    </citation>
    <scope>NUCLEOTIDE SEQUENCE [LARGE SCALE GENOMIC DNA]</scope>
    <source>
        <strain evidence="2 3">Zb18110</strain>
    </source>
</reference>
<dbReference type="OrthoDB" id="10615266at2759"/>
<accession>A0A0F4GE94</accession>
<proteinExistence type="predicted"/>
<gene>
    <name evidence="2" type="ORF">TI39_contig1085g00005</name>
</gene>
<sequence>MARLYRCPTRPPPPSPPPPRPLDQLVSCAANPNEGTTALELFRSQWRAQKTSPVTSSIALPRQTTVELNRHFETIYVQPTKDRSLRGHINFLVSRKCPWSEELRGGLDIYALFGARGITRSFLLAFRRLTGLRTDQNEPLRLARAMELIEQAAEQRRSGRSTVPRNSHDAD</sequence>
<feature type="region of interest" description="Disordered" evidence="1">
    <location>
        <begin position="1"/>
        <end position="21"/>
    </location>
</feature>
<dbReference type="Proteomes" id="UP000033647">
    <property type="component" value="Unassembled WGS sequence"/>
</dbReference>
<dbReference type="AlphaFoldDB" id="A0A0F4GE94"/>
<evidence type="ECO:0000313" key="3">
    <source>
        <dbReference type="Proteomes" id="UP000033647"/>
    </source>
</evidence>
<keyword evidence="3" id="KW-1185">Reference proteome</keyword>
<dbReference type="EMBL" id="LAFY01001076">
    <property type="protein sequence ID" value="KJX95733.1"/>
    <property type="molecule type" value="Genomic_DNA"/>
</dbReference>
<name>A0A0F4GE94_9PEZI</name>
<organism evidence="2 3">
    <name type="scientific">Zymoseptoria brevis</name>
    <dbReference type="NCBI Taxonomy" id="1047168"/>
    <lineage>
        <taxon>Eukaryota</taxon>
        <taxon>Fungi</taxon>
        <taxon>Dikarya</taxon>
        <taxon>Ascomycota</taxon>
        <taxon>Pezizomycotina</taxon>
        <taxon>Dothideomycetes</taxon>
        <taxon>Dothideomycetidae</taxon>
        <taxon>Mycosphaerellales</taxon>
        <taxon>Mycosphaerellaceae</taxon>
        <taxon>Zymoseptoria</taxon>
    </lineage>
</organism>
<evidence type="ECO:0000313" key="2">
    <source>
        <dbReference type="EMBL" id="KJX95733.1"/>
    </source>
</evidence>
<evidence type="ECO:0000256" key="1">
    <source>
        <dbReference type="SAM" id="MobiDB-lite"/>
    </source>
</evidence>
<feature type="compositionally biased region" description="Pro residues" evidence="1">
    <location>
        <begin position="9"/>
        <end position="21"/>
    </location>
</feature>
<protein>
    <submittedName>
        <fullName evidence="2">Uncharacterized protein</fullName>
    </submittedName>
</protein>
<comment type="caution">
    <text evidence="2">The sequence shown here is derived from an EMBL/GenBank/DDBJ whole genome shotgun (WGS) entry which is preliminary data.</text>
</comment>